<evidence type="ECO:0000256" key="8">
    <source>
        <dbReference type="ARBA" id="ARBA00023204"/>
    </source>
</evidence>
<keyword evidence="1" id="KW-0540">Nuclease</keyword>
<dbReference type="AlphaFoldDB" id="A0A6J4HAH8"/>
<dbReference type="InterPro" id="IPR011604">
    <property type="entry name" value="PDDEXK-like_dom_sf"/>
</dbReference>
<evidence type="ECO:0000313" key="10">
    <source>
        <dbReference type="EMBL" id="CAA9217746.1"/>
    </source>
</evidence>
<dbReference type="InterPro" id="IPR027417">
    <property type="entry name" value="P-loop_NTPase"/>
</dbReference>
<evidence type="ECO:0000256" key="4">
    <source>
        <dbReference type="ARBA" id="ARBA00022801"/>
    </source>
</evidence>
<keyword evidence="8" id="KW-0234">DNA repair</keyword>
<dbReference type="GO" id="GO:0004527">
    <property type="term" value="F:exonuclease activity"/>
    <property type="evidence" value="ECO:0007669"/>
    <property type="project" value="UniProtKB-KW"/>
</dbReference>
<evidence type="ECO:0000256" key="5">
    <source>
        <dbReference type="ARBA" id="ARBA00022806"/>
    </source>
</evidence>
<keyword evidence="3" id="KW-0227">DNA damage</keyword>
<feature type="domain" description="PD-(D/E)XK endonuclease-like" evidence="9">
    <location>
        <begin position="683"/>
        <end position="975"/>
    </location>
</feature>
<evidence type="ECO:0000256" key="6">
    <source>
        <dbReference type="ARBA" id="ARBA00022839"/>
    </source>
</evidence>
<dbReference type="Gene3D" id="1.10.10.160">
    <property type="match status" value="1"/>
</dbReference>
<proteinExistence type="predicted"/>
<dbReference type="Gene3D" id="3.40.50.300">
    <property type="entry name" value="P-loop containing nucleotide triphosphate hydrolases"/>
    <property type="match status" value="1"/>
</dbReference>
<dbReference type="Pfam" id="PF12705">
    <property type="entry name" value="PDDEXK_1"/>
    <property type="match status" value="1"/>
</dbReference>
<organism evidence="10">
    <name type="scientific">uncultured Chloroflexia bacterium</name>
    <dbReference type="NCBI Taxonomy" id="1672391"/>
    <lineage>
        <taxon>Bacteria</taxon>
        <taxon>Bacillati</taxon>
        <taxon>Chloroflexota</taxon>
        <taxon>Chloroflexia</taxon>
        <taxon>environmental samples</taxon>
    </lineage>
</organism>
<dbReference type="EMBL" id="CADCTK010000094">
    <property type="protein sequence ID" value="CAA9217746.1"/>
    <property type="molecule type" value="Genomic_DNA"/>
</dbReference>
<dbReference type="GO" id="GO:0006281">
    <property type="term" value="P:DNA repair"/>
    <property type="evidence" value="ECO:0007669"/>
    <property type="project" value="UniProtKB-KW"/>
</dbReference>
<name>A0A6J4HAH8_9CHLR</name>
<keyword evidence="4" id="KW-0378">Hydrolase</keyword>
<keyword evidence="6" id="KW-0269">Exonuclease</keyword>
<evidence type="ECO:0000256" key="3">
    <source>
        <dbReference type="ARBA" id="ARBA00022763"/>
    </source>
</evidence>
<keyword evidence="5" id="KW-0347">Helicase</keyword>
<sequence>MPSEPNRQLITGHPRCGKTTALADAAAELVAAGVESDHMLALSVHRRAVQGLREALGERAGRDVPTADVRRFATSLLERFPEFAGLPAGWTSSDIISAPDRQMLMRRAWAQAARGTGSLYRDYGMQPGALDWLARVFDSFAEWCGTAEPERLLAVQPPDQALAELWAAYHEYLRLSAEYGLVAFQEVVPRALDALRHARVRATLAPAVLLLDDLDQFRPSELLLARALIDPTTTVVAVAARAGAGSDDPGTRYLNGWLRELGLRGEMEDNPVERPGARTIHFADYPTPRHEVDAIARHIAATLPAGGRLADYAVVVFDPELAPLLRRTLPRWGIAVEGMEARSAYTLALAPLLRTGMRLLAGAPMADEDLVDLLRHPALGLAPSDAKLCAAVIADNAPGRADDPFPEWFWPVDLSHGGRSRLRELFAVTRAIRKTDRDPSMKLRRWIEQLGLKDQSAACSSAVLEPWAVAADEELLERWLKFLRRTEQIRRRLGEPLSDAEAVEVLETSQALVEPMARPLGDAVQVWSPEQLGGCGARTVWLAGLVEQVLPQPAASLPWSAPETFASGFAALPGFVPPERDDRASRWERALTTLRGAASRAGEQLVVSWSAAARDGKRRLPSPVLDTLRAESAAAGKHPETIPIKESVTSLRTPADFELPMLQPALLHSLAAGEAAGRGQFSASASAIEDFLACPRRHFYARELNLYDVVSSPRQALGQVVHAALRDLKEAEVAITDIAALVEEHWPRRVGRFGTAVREAAYRRMAERAVSEVAALDMEAAATKQFVAAEASFQWQITPDVELRGAIDRIDRGPDGLTVLDYKLGKESPSINGLLGKFVPPRGEDAGAPWRPSDLQLPLYALAVEHGTLQDQSTGGERVAEVGLVFPLQLRTATGKLADAGRRMVRIVDHVEGCAACGTQPERSPKIGLLCRDQLDAIRARAVAAIEEMRAGNIEPDPRDGADTCRACAFRAICPAAQG</sequence>
<evidence type="ECO:0000259" key="9">
    <source>
        <dbReference type="Pfam" id="PF12705"/>
    </source>
</evidence>
<dbReference type="SUPFAM" id="SSF52540">
    <property type="entry name" value="P-loop containing nucleoside triphosphate hydrolases"/>
    <property type="match status" value="1"/>
</dbReference>
<keyword evidence="2" id="KW-0547">Nucleotide-binding</keyword>
<protein>
    <recommendedName>
        <fullName evidence="9">PD-(D/E)XK endonuclease-like domain-containing protein</fullName>
    </recommendedName>
</protein>
<accession>A0A6J4HAH8</accession>
<dbReference type="GO" id="GO:0004386">
    <property type="term" value="F:helicase activity"/>
    <property type="evidence" value="ECO:0007669"/>
    <property type="project" value="UniProtKB-KW"/>
</dbReference>
<dbReference type="Gene3D" id="3.90.320.10">
    <property type="match status" value="1"/>
</dbReference>
<reference evidence="10" key="1">
    <citation type="submission" date="2020-02" db="EMBL/GenBank/DDBJ databases">
        <authorList>
            <person name="Meier V. D."/>
        </authorList>
    </citation>
    <scope>NUCLEOTIDE SEQUENCE</scope>
    <source>
        <strain evidence="10">AVDCRST_MAG26</strain>
    </source>
</reference>
<gene>
    <name evidence="10" type="ORF">AVDCRST_MAG26-391</name>
</gene>
<evidence type="ECO:0000256" key="7">
    <source>
        <dbReference type="ARBA" id="ARBA00022840"/>
    </source>
</evidence>
<keyword evidence="7" id="KW-0067">ATP-binding</keyword>
<evidence type="ECO:0000256" key="1">
    <source>
        <dbReference type="ARBA" id="ARBA00022722"/>
    </source>
</evidence>
<dbReference type="GO" id="GO:0005524">
    <property type="term" value="F:ATP binding"/>
    <property type="evidence" value="ECO:0007669"/>
    <property type="project" value="UniProtKB-KW"/>
</dbReference>
<dbReference type="InterPro" id="IPR038726">
    <property type="entry name" value="PDDEXK_AddAB-type"/>
</dbReference>
<evidence type="ECO:0000256" key="2">
    <source>
        <dbReference type="ARBA" id="ARBA00022741"/>
    </source>
</evidence>
<dbReference type="InterPro" id="IPR013986">
    <property type="entry name" value="DExx_box_DNA_helicase_dom_sf"/>
</dbReference>